<gene>
    <name evidence="2" type="ORF">AEK19_MT0456</name>
</gene>
<dbReference type="AlphaFoldDB" id="A0A1Y0AZV5"/>
<keyword evidence="2" id="KW-0496">Mitochondrion</keyword>
<geneLocation type="mitochondrion" evidence="2"/>
<sequence length="56" mass="6208">MKRIISALPAARRAVEVVDSVQSAKRCASAPDLVVGVFLFPSAYQLFFFYWPEAST</sequence>
<keyword evidence="1" id="KW-0812">Transmembrane</keyword>
<evidence type="ECO:0000256" key="1">
    <source>
        <dbReference type="SAM" id="Phobius"/>
    </source>
</evidence>
<protein>
    <submittedName>
        <fullName evidence="2">Uncharacterized protein</fullName>
    </submittedName>
</protein>
<evidence type="ECO:0000313" key="2">
    <source>
        <dbReference type="EMBL" id="ART30716.1"/>
    </source>
</evidence>
<accession>A0A1Y0AZV5</accession>
<proteinExistence type="predicted"/>
<keyword evidence="1" id="KW-0472">Membrane</keyword>
<keyword evidence="1" id="KW-1133">Transmembrane helix</keyword>
<feature type="transmembrane region" description="Helical" evidence="1">
    <location>
        <begin position="33"/>
        <end position="51"/>
    </location>
</feature>
<organism evidence="2">
    <name type="scientific">Utricularia reniformis</name>
    <dbReference type="NCBI Taxonomy" id="192314"/>
    <lineage>
        <taxon>Eukaryota</taxon>
        <taxon>Viridiplantae</taxon>
        <taxon>Streptophyta</taxon>
        <taxon>Embryophyta</taxon>
        <taxon>Tracheophyta</taxon>
        <taxon>Spermatophyta</taxon>
        <taxon>Magnoliopsida</taxon>
        <taxon>eudicotyledons</taxon>
        <taxon>Gunneridae</taxon>
        <taxon>Pentapetalae</taxon>
        <taxon>asterids</taxon>
        <taxon>lamiids</taxon>
        <taxon>Lamiales</taxon>
        <taxon>Lentibulariaceae</taxon>
        <taxon>Utricularia</taxon>
    </lineage>
</organism>
<reference evidence="2" key="1">
    <citation type="submission" date="2017-03" db="EMBL/GenBank/DDBJ databases">
        <title>The mitochondrial genome of the carnivorous plant Utricularia reniformis (Lentibulariaceae): structure, comparative analysis and evolutionary landmarks.</title>
        <authorList>
            <person name="Silva S.R."/>
            <person name="Alvarenga D.O."/>
            <person name="Michael T.P."/>
            <person name="Miranda V.F.O."/>
            <person name="Varani A.M."/>
        </authorList>
    </citation>
    <scope>NUCLEOTIDE SEQUENCE</scope>
</reference>
<name>A0A1Y0AZV5_9LAMI</name>
<dbReference type="EMBL" id="KY774314">
    <property type="protein sequence ID" value="ART30716.1"/>
    <property type="molecule type" value="Genomic_DNA"/>
</dbReference>